<dbReference type="EMBL" id="LS483452">
    <property type="protein sequence ID" value="SQH75775.1"/>
    <property type="molecule type" value="Genomic_DNA"/>
</dbReference>
<feature type="binding site" evidence="5">
    <location>
        <position position="336"/>
    </location>
    <ligand>
        <name>S-adenosyl-L-methionine</name>
        <dbReference type="ChEBI" id="CHEBI:59789"/>
    </ligand>
</feature>
<feature type="domain" description="SAM-dependent MTase RsmB/NOP-type" evidence="6">
    <location>
        <begin position="218"/>
        <end position="491"/>
    </location>
</feature>
<dbReference type="PROSITE" id="PS51686">
    <property type="entry name" value="SAM_MT_RSMB_NOP"/>
    <property type="match status" value="1"/>
</dbReference>
<dbReference type="PRINTS" id="PR02008">
    <property type="entry name" value="RCMTFAMILY"/>
</dbReference>
<dbReference type="Proteomes" id="UP000250123">
    <property type="component" value="Chromosome SHEWBE"/>
</dbReference>
<dbReference type="Pfam" id="PF01189">
    <property type="entry name" value="Methyltr_RsmB-F"/>
    <property type="match status" value="1"/>
</dbReference>
<keyword evidence="1 5" id="KW-0489">Methyltransferase</keyword>
<evidence type="ECO:0000259" key="6">
    <source>
        <dbReference type="PROSITE" id="PS51686"/>
    </source>
</evidence>
<dbReference type="AlphaFoldDB" id="A0A330M146"/>
<evidence type="ECO:0000256" key="4">
    <source>
        <dbReference type="ARBA" id="ARBA00022884"/>
    </source>
</evidence>
<dbReference type="KEGG" id="sbk:SHEWBE_1809"/>
<feature type="active site" description="Nucleophile" evidence="5">
    <location>
        <position position="433"/>
    </location>
</feature>
<dbReference type="InterPro" id="IPR023267">
    <property type="entry name" value="RCMT"/>
</dbReference>
<comment type="similarity">
    <text evidence="5">Belongs to the class I-like SAM-binding methyltransferase superfamily. RsmB/NOP family.</text>
</comment>
<comment type="caution">
    <text evidence="5">Lacks conserved residue(s) required for the propagation of feature annotation.</text>
</comment>
<feature type="binding site" evidence="5">
    <location>
        <position position="380"/>
    </location>
    <ligand>
        <name>S-adenosyl-L-methionine</name>
        <dbReference type="ChEBI" id="CHEBI:59789"/>
    </ligand>
</feature>
<organism evidence="7 8">
    <name type="scientific">Shewanella benthica</name>
    <dbReference type="NCBI Taxonomy" id="43661"/>
    <lineage>
        <taxon>Bacteria</taxon>
        <taxon>Pseudomonadati</taxon>
        <taxon>Pseudomonadota</taxon>
        <taxon>Gammaproteobacteria</taxon>
        <taxon>Alteromonadales</taxon>
        <taxon>Shewanellaceae</taxon>
        <taxon>Shewanella</taxon>
    </lineage>
</organism>
<reference evidence="8" key="1">
    <citation type="submission" date="2018-06" db="EMBL/GenBank/DDBJ databases">
        <authorList>
            <person name="Cea G.-C."/>
            <person name="William W."/>
        </authorList>
    </citation>
    <scope>NUCLEOTIDE SEQUENCE [LARGE SCALE GENOMIC DNA]</scope>
    <source>
        <strain evidence="8">DB21MT-2</strain>
    </source>
</reference>
<evidence type="ECO:0000256" key="1">
    <source>
        <dbReference type="ARBA" id="ARBA00022603"/>
    </source>
</evidence>
<keyword evidence="3 5" id="KW-0949">S-adenosyl-L-methionine</keyword>
<dbReference type="GO" id="GO:0070475">
    <property type="term" value="P:rRNA base methylation"/>
    <property type="evidence" value="ECO:0007669"/>
    <property type="project" value="TreeGrafter"/>
</dbReference>
<keyword evidence="2 5" id="KW-0808">Transferase</keyword>
<dbReference type="InterPro" id="IPR001678">
    <property type="entry name" value="MeTrfase_RsmB-F_NOP2_dom"/>
</dbReference>
<dbReference type="PANTHER" id="PTHR22807">
    <property type="entry name" value="NOP2 YEAST -RELATED NOL1/NOP2/FMU SUN DOMAIN-CONTAINING"/>
    <property type="match status" value="1"/>
</dbReference>
<gene>
    <name evidence="7" type="ORF">SHEWBE_1809</name>
</gene>
<sequence>MGDALNTSHTDSTLHSRKGSIADDDSLSIVTFLNEIKTTSFAALNAETQAQKRALSYANTILQLFTQVMEKKQPADRVVGEYFRVNKKHGSKDRRVIRESLFALFRWWGWLNKFSTHTGTSTGTCTVNTGTQAWFTMLTLNARLESHSWEPFIAAWTGFSGQKLALTLDADTPLETVSAKCDWLANQFPTISFTTDDLVPEWFWQTCPIQDAEQRLAMVQALSSRPPIWARVQNIATNEAIAKLAKLDITATASEYFSDSISLGHKSINLNGMTLYREGELEIQDLGSQVVGQICNPSPNDNWWDTCSGAGGKSLQLRSLMLGKDKQARGTIIASDVRRKPLEELAKRAKRAGFKGITASPWKSDDLPVPHNHFDGVLVDAPCSCTGTWRRNPDMRWIDSIEAVQDKPDLQLDILSRSSQAVKIGGTLVYATCSLSPLENENVVNAFLAKHADFTLEVTRHPFTGVEACMHLVLPYQADTDGMFVARMKRKC</sequence>
<accession>A0A330M146</accession>
<evidence type="ECO:0000256" key="5">
    <source>
        <dbReference type="PROSITE-ProRule" id="PRU01023"/>
    </source>
</evidence>
<evidence type="ECO:0000256" key="3">
    <source>
        <dbReference type="ARBA" id="ARBA00022691"/>
    </source>
</evidence>
<evidence type="ECO:0000256" key="2">
    <source>
        <dbReference type="ARBA" id="ARBA00022679"/>
    </source>
</evidence>
<dbReference type="GO" id="GO:0005829">
    <property type="term" value="C:cytosol"/>
    <property type="evidence" value="ECO:0007669"/>
    <property type="project" value="TreeGrafter"/>
</dbReference>
<protein>
    <submittedName>
        <fullName evidence="7">Putative NOL1/NOP2/sun family RNA methylase</fullName>
    </submittedName>
</protein>
<name>A0A330M146_9GAMM</name>
<dbReference type="PANTHER" id="PTHR22807:SF61">
    <property type="entry name" value="NOL1_NOP2_SUN FAMILY PROTEIN _ ANTITERMINATION NUSB DOMAIN-CONTAINING PROTEIN"/>
    <property type="match status" value="1"/>
</dbReference>
<dbReference type="SUPFAM" id="SSF53335">
    <property type="entry name" value="S-adenosyl-L-methionine-dependent methyltransferases"/>
    <property type="match status" value="1"/>
</dbReference>
<dbReference type="Gene3D" id="3.40.50.150">
    <property type="entry name" value="Vaccinia Virus protein VP39"/>
    <property type="match status" value="1"/>
</dbReference>
<evidence type="ECO:0000313" key="8">
    <source>
        <dbReference type="Proteomes" id="UP000250123"/>
    </source>
</evidence>
<dbReference type="GO" id="GO:0009383">
    <property type="term" value="F:rRNA (cytosine-C5-)-methyltransferase activity"/>
    <property type="evidence" value="ECO:0007669"/>
    <property type="project" value="TreeGrafter"/>
</dbReference>
<dbReference type="InterPro" id="IPR029063">
    <property type="entry name" value="SAM-dependent_MTases_sf"/>
</dbReference>
<dbReference type="InterPro" id="IPR049560">
    <property type="entry name" value="MeTrfase_RsmB-F_NOP2_cat"/>
</dbReference>
<proteinExistence type="inferred from homology"/>
<dbReference type="GO" id="GO:0003723">
    <property type="term" value="F:RNA binding"/>
    <property type="evidence" value="ECO:0007669"/>
    <property type="project" value="UniProtKB-UniRule"/>
</dbReference>
<keyword evidence="4 5" id="KW-0694">RNA-binding</keyword>
<evidence type="ECO:0000313" key="7">
    <source>
        <dbReference type="EMBL" id="SQH75775.1"/>
    </source>
</evidence>